<organism evidence="2 3">
    <name type="scientific">Acerihabitans arboris</name>
    <dbReference type="NCBI Taxonomy" id="2691583"/>
    <lineage>
        <taxon>Bacteria</taxon>
        <taxon>Pseudomonadati</taxon>
        <taxon>Pseudomonadota</taxon>
        <taxon>Gammaproteobacteria</taxon>
        <taxon>Enterobacterales</taxon>
        <taxon>Pectobacteriaceae</taxon>
        <taxon>Acerihabitans</taxon>
    </lineage>
</organism>
<proteinExistence type="predicted"/>
<evidence type="ECO:0000313" key="2">
    <source>
        <dbReference type="EMBL" id="NDL64656.1"/>
    </source>
</evidence>
<gene>
    <name evidence="2" type="ORF">GRH90_18125</name>
</gene>
<dbReference type="PANTHER" id="PTHR37089:SF3">
    <property type="entry name" value="EXPORTED PROTEIN"/>
    <property type="match status" value="1"/>
</dbReference>
<dbReference type="InterPro" id="IPR007893">
    <property type="entry name" value="Spore_coat_U/FanG"/>
</dbReference>
<reference evidence="2 3" key="1">
    <citation type="submission" date="2019-12" db="EMBL/GenBank/DDBJ databases">
        <authorList>
            <person name="Lee S.D."/>
        </authorList>
    </citation>
    <scope>NUCLEOTIDE SEQUENCE [LARGE SCALE GENOMIC DNA]</scope>
    <source>
        <strain evidence="2 3">SAP-6</strain>
    </source>
</reference>
<dbReference type="AlphaFoldDB" id="A0A845SNY5"/>
<dbReference type="EMBL" id="WUBS01000013">
    <property type="protein sequence ID" value="NDL64656.1"/>
    <property type="molecule type" value="Genomic_DNA"/>
</dbReference>
<dbReference type="Proteomes" id="UP000461443">
    <property type="component" value="Unassembled WGS sequence"/>
</dbReference>
<keyword evidence="3" id="KW-1185">Reference proteome</keyword>
<accession>A0A845SNY5</accession>
<reference evidence="2 3" key="2">
    <citation type="submission" date="2020-02" db="EMBL/GenBank/DDBJ databases">
        <title>The new genus of Enterobacteriales.</title>
        <authorList>
            <person name="Kim I.S."/>
        </authorList>
    </citation>
    <scope>NUCLEOTIDE SEQUENCE [LARGE SCALE GENOMIC DNA]</scope>
    <source>
        <strain evidence="2 3">SAP-6</strain>
    </source>
</reference>
<comment type="caution">
    <text evidence="2">The sequence shown here is derived from an EMBL/GenBank/DDBJ whole genome shotgun (WGS) entry which is preliminary data.</text>
</comment>
<name>A0A845SNY5_9GAMM</name>
<protein>
    <submittedName>
        <fullName evidence="2">Fimbrial major subunit CsuA/B family protein</fullName>
    </submittedName>
</protein>
<sequence length="157" mass="16533">MLALYSGMLQALPTQTFQVSASVVAGCRIQGGGVLGTLDFGSLSGIDARPVNAAVVQSATFSMACTPGMTLMMNISGGNHFTATRNLQRLNGNDLIAYRLFTSASFTPVSEIPVNQAVPISYTDGEAIQFPIYGQLQLNGFNPAGTYADTLTVTLSW</sequence>
<feature type="domain" description="Spore coat protein U/FanG" evidence="1">
    <location>
        <begin position="14"/>
        <end position="154"/>
    </location>
</feature>
<dbReference type="InterPro" id="IPR053167">
    <property type="entry name" value="Spore_coat_component"/>
</dbReference>
<evidence type="ECO:0000259" key="1">
    <source>
        <dbReference type="Pfam" id="PF05229"/>
    </source>
</evidence>
<dbReference type="SMART" id="SM00972">
    <property type="entry name" value="SCPU"/>
    <property type="match status" value="1"/>
</dbReference>
<dbReference type="Pfam" id="PF05229">
    <property type="entry name" value="SCPU"/>
    <property type="match status" value="1"/>
</dbReference>
<dbReference type="PANTHER" id="PTHR37089">
    <property type="entry name" value="PROTEIN U-RELATED"/>
    <property type="match status" value="1"/>
</dbReference>
<evidence type="ECO:0000313" key="3">
    <source>
        <dbReference type="Proteomes" id="UP000461443"/>
    </source>
</evidence>